<evidence type="ECO:0000256" key="5">
    <source>
        <dbReference type="SAM" id="MobiDB-lite"/>
    </source>
</evidence>
<evidence type="ECO:0000259" key="7">
    <source>
        <dbReference type="PROSITE" id="PS50089"/>
    </source>
</evidence>
<protein>
    <recommendedName>
        <fullName evidence="7">RING-type domain-containing protein</fullName>
    </recommendedName>
</protein>
<keyword evidence="2 4" id="KW-0863">Zinc-finger</keyword>
<feature type="region of interest" description="Disordered" evidence="5">
    <location>
        <begin position="1"/>
        <end position="45"/>
    </location>
</feature>
<reference evidence="8 9" key="1">
    <citation type="journal article" date="2015" name="Sci. Rep.">
        <title>Genome of the facultative scuticociliatosis pathogen Pseudocohnilembus persalinus provides insight into its virulence through horizontal gene transfer.</title>
        <authorList>
            <person name="Xiong J."/>
            <person name="Wang G."/>
            <person name="Cheng J."/>
            <person name="Tian M."/>
            <person name="Pan X."/>
            <person name="Warren A."/>
            <person name="Jiang C."/>
            <person name="Yuan D."/>
            <person name="Miao W."/>
        </authorList>
    </citation>
    <scope>NUCLEOTIDE SEQUENCE [LARGE SCALE GENOMIC DNA]</scope>
    <source>
        <strain evidence="8">36N120E</strain>
    </source>
</reference>
<gene>
    <name evidence="8" type="ORF">PPERSA_02484</name>
</gene>
<evidence type="ECO:0000313" key="9">
    <source>
        <dbReference type="Proteomes" id="UP000054937"/>
    </source>
</evidence>
<name>A0A0V0QAV4_PSEPJ</name>
<feature type="domain" description="RING-type" evidence="7">
    <location>
        <begin position="150"/>
        <end position="191"/>
    </location>
</feature>
<dbReference type="SMART" id="SM00184">
    <property type="entry name" value="RING"/>
    <property type="match status" value="1"/>
</dbReference>
<keyword evidence="9" id="KW-1185">Reference proteome</keyword>
<dbReference type="EMBL" id="LDAU01000214">
    <property type="protein sequence ID" value="KRW99372.1"/>
    <property type="molecule type" value="Genomic_DNA"/>
</dbReference>
<dbReference type="InParanoid" id="A0A0V0QAV4"/>
<feature type="transmembrane region" description="Helical" evidence="6">
    <location>
        <begin position="96"/>
        <end position="120"/>
    </location>
</feature>
<keyword evidence="1" id="KW-0479">Metal-binding</keyword>
<accession>A0A0V0QAV4</accession>
<keyword evidence="6" id="KW-0812">Transmembrane</keyword>
<evidence type="ECO:0000256" key="2">
    <source>
        <dbReference type="ARBA" id="ARBA00022771"/>
    </source>
</evidence>
<keyword evidence="6" id="KW-1133">Transmembrane helix</keyword>
<dbReference type="InterPro" id="IPR052788">
    <property type="entry name" value="RING-type_E3_ligase_ATL"/>
</dbReference>
<dbReference type="PANTHER" id="PTHR45798">
    <property type="entry name" value="RING-H2 FINGER PROTEIN ATL61-RELATED-RELATED"/>
    <property type="match status" value="1"/>
</dbReference>
<keyword evidence="3" id="KW-0862">Zinc</keyword>
<dbReference type="Gene3D" id="3.30.40.10">
    <property type="entry name" value="Zinc/RING finger domain, C3HC4 (zinc finger)"/>
    <property type="match status" value="1"/>
</dbReference>
<comment type="caution">
    <text evidence="8">The sequence shown here is derived from an EMBL/GenBank/DDBJ whole genome shotgun (WGS) entry which is preliminary data.</text>
</comment>
<dbReference type="AlphaFoldDB" id="A0A0V0QAV4"/>
<dbReference type="OrthoDB" id="292178at2759"/>
<dbReference type="PANTHER" id="PTHR45798:SF97">
    <property type="entry name" value="ALCOHOL-SENSITIVE RING FINGER PROTEIN 1"/>
    <property type="match status" value="1"/>
</dbReference>
<dbReference type="SUPFAM" id="SSF57850">
    <property type="entry name" value="RING/U-box"/>
    <property type="match status" value="1"/>
</dbReference>
<evidence type="ECO:0000256" key="6">
    <source>
        <dbReference type="SAM" id="Phobius"/>
    </source>
</evidence>
<organism evidence="8 9">
    <name type="scientific">Pseudocohnilembus persalinus</name>
    <name type="common">Ciliate</name>
    <dbReference type="NCBI Taxonomy" id="266149"/>
    <lineage>
        <taxon>Eukaryota</taxon>
        <taxon>Sar</taxon>
        <taxon>Alveolata</taxon>
        <taxon>Ciliophora</taxon>
        <taxon>Intramacronucleata</taxon>
        <taxon>Oligohymenophorea</taxon>
        <taxon>Scuticociliatia</taxon>
        <taxon>Philasterida</taxon>
        <taxon>Pseudocohnilembidae</taxon>
        <taxon>Pseudocohnilembus</taxon>
    </lineage>
</organism>
<sequence>MEQFNENSFSQNQVDQKSQIMLDSYQNNKKPSENENNFYLKSGGELNHNEQDEIDEFTDNQGDIKMAQNLKYNSNSQNLEFSKSEDKKQALVAMSIFYLATGYSIIGLFTIFGLIFGIYYCCKRPTHFHSRGEQLNNGIQDLNDLKIQECYICIVEYTENDKIINFECGHTFHLDCIKDWLKKNATCPSCRNDLKQQLKNIEKKKKSEISNDKDQIVLNVQP</sequence>
<evidence type="ECO:0000313" key="8">
    <source>
        <dbReference type="EMBL" id="KRW99372.1"/>
    </source>
</evidence>
<dbReference type="PROSITE" id="PS50089">
    <property type="entry name" value="ZF_RING_2"/>
    <property type="match status" value="1"/>
</dbReference>
<proteinExistence type="predicted"/>
<dbReference type="Pfam" id="PF13639">
    <property type="entry name" value="zf-RING_2"/>
    <property type="match status" value="1"/>
</dbReference>
<dbReference type="GO" id="GO:0008270">
    <property type="term" value="F:zinc ion binding"/>
    <property type="evidence" value="ECO:0007669"/>
    <property type="project" value="UniProtKB-KW"/>
</dbReference>
<evidence type="ECO:0000256" key="4">
    <source>
        <dbReference type="PROSITE-ProRule" id="PRU00175"/>
    </source>
</evidence>
<keyword evidence="6" id="KW-0472">Membrane</keyword>
<dbReference type="InterPro" id="IPR001841">
    <property type="entry name" value="Znf_RING"/>
</dbReference>
<evidence type="ECO:0000256" key="1">
    <source>
        <dbReference type="ARBA" id="ARBA00022723"/>
    </source>
</evidence>
<dbReference type="InterPro" id="IPR013083">
    <property type="entry name" value="Znf_RING/FYVE/PHD"/>
</dbReference>
<dbReference type="Proteomes" id="UP000054937">
    <property type="component" value="Unassembled WGS sequence"/>
</dbReference>
<feature type="compositionally biased region" description="Polar residues" evidence="5">
    <location>
        <begin position="1"/>
        <end position="39"/>
    </location>
</feature>
<dbReference type="CDD" id="cd16454">
    <property type="entry name" value="RING-H2_PA-TM-RING"/>
    <property type="match status" value="1"/>
</dbReference>
<evidence type="ECO:0000256" key="3">
    <source>
        <dbReference type="ARBA" id="ARBA00022833"/>
    </source>
</evidence>